<evidence type="ECO:0000256" key="3">
    <source>
        <dbReference type="ARBA" id="ARBA00022729"/>
    </source>
</evidence>
<dbReference type="Proteomes" id="UP000676386">
    <property type="component" value="Unassembled WGS sequence"/>
</dbReference>
<evidence type="ECO:0000256" key="6">
    <source>
        <dbReference type="SAM" id="SignalP"/>
    </source>
</evidence>
<feature type="domain" description="SusD-like N-terminal" evidence="8">
    <location>
        <begin position="96"/>
        <end position="231"/>
    </location>
</feature>
<keyword evidence="5" id="KW-0998">Cell outer membrane</keyword>
<dbReference type="Gene3D" id="1.25.40.390">
    <property type="match status" value="1"/>
</dbReference>
<reference evidence="9 10" key="1">
    <citation type="submission" date="2021-04" db="EMBL/GenBank/DDBJ databases">
        <title>Chitinophaga sp. nov., isolated from the rhizosphere soil.</title>
        <authorList>
            <person name="He S."/>
        </authorList>
    </citation>
    <scope>NUCLEOTIDE SEQUENCE [LARGE SCALE GENOMIC DNA]</scope>
    <source>
        <strain evidence="9 10">2R12</strain>
    </source>
</reference>
<keyword evidence="10" id="KW-1185">Reference proteome</keyword>
<evidence type="ECO:0000256" key="2">
    <source>
        <dbReference type="ARBA" id="ARBA00006275"/>
    </source>
</evidence>
<evidence type="ECO:0000259" key="7">
    <source>
        <dbReference type="Pfam" id="PF07980"/>
    </source>
</evidence>
<evidence type="ECO:0000313" key="9">
    <source>
        <dbReference type="EMBL" id="MBS0030851.1"/>
    </source>
</evidence>
<evidence type="ECO:0000259" key="8">
    <source>
        <dbReference type="Pfam" id="PF14322"/>
    </source>
</evidence>
<dbReference type="InterPro" id="IPR012944">
    <property type="entry name" value="SusD_RagB_dom"/>
</dbReference>
<comment type="subcellular location">
    <subcellularLocation>
        <location evidence="1">Cell outer membrane</location>
    </subcellularLocation>
</comment>
<comment type="caution">
    <text evidence="9">The sequence shown here is derived from an EMBL/GenBank/DDBJ whole genome shotgun (WGS) entry which is preliminary data.</text>
</comment>
<organism evidence="9 10">
    <name type="scientific">Chitinophaga hostae</name>
    <dbReference type="NCBI Taxonomy" id="2831022"/>
    <lineage>
        <taxon>Bacteria</taxon>
        <taxon>Pseudomonadati</taxon>
        <taxon>Bacteroidota</taxon>
        <taxon>Chitinophagia</taxon>
        <taxon>Chitinophagales</taxon>
        <taxon>Chitinophagaceae</taxon>
        <taxon>Chitinophaga</taxon>
    </lineage>
</organism>
<evidence type="ECO:0000256" key="1">
    <source>
        <dbReference type="ARBA" id="ARBA00004442"/>
    </source>
</evidence>
<sequence length="493" mass="55163">MKKHRLYIAYAVAVISAATLVSSCSKILDLEPHNSTFTNAYFTSESDANTALSGAYAILRNIMIRDNSWHKYGDIVSGELSIDGGKDNGNYNISNGEFIGLNVGSNNWNWQQYYQLIQQVNLIINKVPGIPDNKFASVNTKRHVIGEAYFLRAFTYFYMSRIWGDIPLKLQPDLDVSTAKNIPRSPADSVWAQCLADLETAKPNLDFGYDANEGERAVRANKGSAFALQAHILAWKHDYAGCAEAANTVITNGGYVLQDAANYMKVFIGKTHEGIFEINISDAQSEGLSLQNNPGFGVTLRMPFIDGKDPIEWPVSTNFVNRLFQGDSAHDIRYRNFFFESQTSQGQIIKFANIAYADGSTKKDARLSNNLIIFRLADIMLLRAEALHNLGKDGDALLLLNKVRQRAGISDYNGGGDELATTILEERLRELYFEGHAYYDLVRTKQISSYNDHFPSAQFQNGSPTGGWLWPVDPAMFKDDYTLVQTPYWRGKL</sequence>
<dbReference type="CDD" id="cd08977">
    <property type="entry name" value="SusD"/>
    <property type="match status" value="1"/>
</dbReference>
<accession>A0ABS5J6M2</accession>
<feature type="chain" id="PRO_5046228967" evidence="6">
    <location>
        <begin position="24"/>
        <end position="493"/>
    </location>
</feature>
<dbReference type="Pfam" id="PF14322">
    <property type="entry name" value="SusD-like_3"/>
    <property type="match status" value="1"/>
</dbReference>
<dbReference type="EMBL" id="JAGTXB010000017">
    <property type="protein sequence ID" value="MBS0030851.1"/>
    <property type="molecule type" value="Genomic_DNA"/>
</dbReference>
<dbReference type="InterPro" id="IPR033985">
    <property type="entry name" value="SusD-like_N"/>
</dbReference>
<name>A0ABS5J6M2_9BACT</name>
<dbReference type="InterPro" id="IPR011990">
    <property type="entry name" value="TPR-like_helical_dom_sf"/>
</dbReference>
<protein>
    <submittedName>
        <fullName evidence="9">RagB/SusD family nutrient uptake outer membrane protein</fullName>
    </submittedName>
</protein>
<proteinExistence type="inferred from homology"/>
<dbReference type="Pfam" id="PF07980">
    <property type="entry name" value="SusD_RagB"/>
    <property type="match status" value="1"/>
</dbReference>
<keyword evidence="4" id="KW-0472">Membrane</keyword>
<dbReference type="SUPFAM" id="SSF48452">
    <property type="entry name" value="TPR-like"/>
    <property type="match status" value="1"/>
</dbReference>
<keyword evidence="3 6" id="KW-0732">Signal</keyword>
<evidence type="ECO:0000256" key="4">
    <source>
        <dbReference type="ARBA" id="ARBA00023136"/>
    </source>
</evidence>
<feature type="signal peptide" evidence="6">
    <location>
        <begin position="1"/>
        <end position="23"/>
    </location>
</feature>
<evidence type="ECO:0000313" key="10">
    <source>
        <dbReference type="Proteomes" id="UP000676386"/>
    </source>
</evidence>
<evidence type="ECO:0000256" key="5">
    <source>
        <dbReference type="ARBA" id="ARBA00023237"/>
    </source>
</evidence>
<comment type="similarity">
    <text evidence="2">Belongs to the SusD family.</text>
</comment>
<feature type="domain" description="RagB/SusD" evidence="7">
    <location>
        <begin position="340"/>
        <end position="489"/>
    </location>
</feature>
<dbReference type="RefSeq" id="WP_211975988.1">
    <property type="nucleotide sequence ID" value="NZ_CBFHAM010000152.1"/>
</dbReference>
<dbReference type="PROSITE" id="PS51257">
    <property type="entry name" value="PROKAR_LIPOPROTEIN"/>
    <property type="match status" value="1"/>
</dbReference>
<gene>
    <name evidence="9" type="ORF">KE626_26230</name>
</gene>